<accession>Q7VNF1</accession>
<dbReference type="KEGG" id="hdu:HD_0597"/>
<dbReference type="HOGENOM" id="CLU_3310563_0_0_6"/>
<proteinExistence type="predicted"/>
<gene>
    <name evidence="1" type="ordered locus">HD_0597</name>
</gene>
<name>Q7VNF1_HAEDU</name>
<protein>
    <submittedName>
        <fullName evidence="1">Uncharacterized protein</fullName>
    </submittedName>
</protein>
<organism evidence="1 2">
    <name type="scientific">Haemophilus ducreyi (strain 35000HP / ATCC 700724)</name>
    <dbReference type="NCBI Taxonomy" id="233412"/>
    <lineage>
        <taxon>Bacteria</taxon>
        <taxon>Pseudomonadati</taxon>
        <taxon>Pseudomonadota</taxon>
        <taxon>Gammaproteobacteria</taxon>
        <taxon>Pasteurellales</taxon>
        <taxon>Pasteurellaceae</taxon>
        <taxon>Haemophilus</taxon>
    </lineage>
</organism>
<dbReference type="Proteomes" id="UP000001022">
    <property type="component" value="Chromosome"/>
</dbReference>
<dbReference type="AlphaFoldDB" id="Q7VNF1"/>
<reference evidence="2" key="1">
    <citation type="submission" date="2003-06" db="EMBL/GenBank/DDBJ databases">
        <title>The complete genome sequence of Haemophilus ducreyi.</title>
        <authorList>
            <person name="Munson R.S. Jr."/>
            <person name="Ray W.C."/>
            <person name="Mahairas G."/>
            <person name="Sabo P."/>
            <person name="Mungur R."/>
            <person name="Johnson L."/>
            <person name="Nguyen D."/>
            <person name="Wang J."/>
            <person name="Forst C."/>
            <person name="Hood L."/>
        </authorList>
    </citation>
    <scope>NUCLEOTIDE SEQUENCE [LARGE SCALE GENOMIC DNA]</scope>
    <source>
        <strain evidence="2">35000HP / ATCC 700724</strain>
    </source>
</reference>
<sequence>MYGVVSIFSKNSLIIVAIILIKKTGFLNITKCPNSVGQF</sequence>
<keyword evidence="2" id="KW-1185">Reference proteome</keyword>
<evidence type="ECO:0000313" key="1">
    <source>
        <dbReference type="EMBL" id="AAP95528.1"/>
    </source>
</evidence>
<evidence type="ECO:0000313" key="2">
    <source>
        <dbReference type="Proteomes" id="UP000001022"/>
    </source>
</evidence>
<dbReference type="EMBL" id="AE017143">
    <property type="protein sequence ID" value="AAP95528.1"/>
    <property type="molecule type" value="Genomic_DNA"/>
</dbReference>